<sequence>MSLKSVTVVRSSTSLLQARALHSGLPLNGVIRDALRKARELANATKEKTEDVDKIMRNKVIQY</sequence>
<proteinExistence type="predicted"/>
<dbReference type="EMBL" id="UYYB01137413">
    <property type="protein sequence ID" value="VDM85207.1"/>
    <property type="molecule type" value="Genomic_DNA"/>
</dbReference>
<protein>
    <submittedName>
        <fullName evidence="1">Uncharacterized protein</fullName>
    </submittedName>
</protein>
<dbReference type="Proteomes" id="UP000270094">
    <property type="component" value="Unassembled WGS sequence"/>
</dbReference>
<organism evidence="1 2">
    <name type="scientific">Strongylus vulgaris</name>
    <name type="common">Blood worm</name>
    <dbReference type="NCBI Taxonomy" id="40348"/>
    <lineage>
        <taxon>Eukaryota</taxon>
        <taxon>Metazoa</taxon>
        <taxon>Ecdysozoa</taxon>
        <taxon>Nematoda</taxon>
        <taxon>Chromadorea</taxon>
        <taxon>Rhabditida</taxon>
        <taxon>Rhabditina</taxon>
        <taxon>Rhabditomorpha</taxon>
        <taxon>Strongyloidea</taxon>
        <taxon>Strongylidae</taxon>
        <taxon>Strongylus</taxon>
    </lineage>
</organism>
<dbReference type="AlphaFoldDB" id="A0A3P7K9Y5"/>
<dbReference type="OrthoDB" id="10525095at2759"/>
<gene>
    <name evidence="1" type="ORF">SVUK_LOCUS20205</name>
</gene>
<name>A0A3P7K9Y5_STRVU</name>
<reference evidence="1 2" key="1">
    <citation type="submission" date="2018-11" db="EMBL/GenBank/DDBJ databases">
        <authorList>
            <consortium name="Pathogen Informatics"/>
        </authorList>
    </citation>
    <scope>NUCLEOTIDE SEQUENCE [LARGE SCALE GENOMIC DNA]</scope>
</reference>
<evidence type="ECO:0000313" key="2">
    <source>
        <dbReference type="Proteomes" id="UP000270094"/>
    </source>
</evidence>
<keyword evidence="2" id="KW-1185">Reference proteome</keyword>
<evidence type="ECO:0000313" key="1">
    <source>
        <dbReference type="EMBL" id="VDM85207.1"/>
    </source>
</evidence>
<accession>A0A3P7K9Y5</accession>